<dbReference type="NCBIfam" id="NF002381">
    <property type="entry name" value="PRK01388.1"/>
    <property type="match status" value="1"/>
</dbReference>
<protein>
    <recommendedName>
        <fullName evidence="3">Arginine deiminase</fullName>
        <shortName evidence="3">ADI</shortName>
        <ecNumber evidence="3">3.5.3.6</ecNumber>
    </recommendedName>
    <alternativeName>
        <fullName evidence="3">Arginine dihydrolase</fullName>
        <shortName evidence="3">AD</shortName>
    </alternativeName>
</protein>
<dbReference type="Gene3D" id="3.75.10.10">
    <property type="entry name" value="L-arginine/glycine Amidinotransferase, Chain A"/>
    <property type="match status" value="1"/>
</dbReference>
<dbReference type="PANTHER" id="PTHR47271:SF2">
    <property type="entry name" value="ARGININE DEIMINASE"/>
    <property type="match status" value="1"/>
</dbReference>
<dbReference type="PRINTS" id="PR01466">
    <property type="entry name" value="ARGDEIMINASE"/>
</dbReference>
<comment type="catalytic activity">
    <reaction evidence="3">
        <text>L-arginine + H2O = L-citrulline + NH4(+)</text>
        <dbReference type="Rhea" id="RHEA:19597"/>
        <dbReference type="ChEBI" id="CHEBI:15377"/>
        <dbReference type="ChEBI" id="CHEBI:28938"/>
        <dbReference type="ChEBI" id="CHEBI:32682"/>
        <dbReference type="ChEBI" id="CHEBI:57743"/>
        <dbReference type="EC" id="3.5.3.6"/>
    </reaction>
</comment>
<dbReference type="AlphaFoldDB" id="A0A7K0C6Z3"/>
<evidence type="ECO:0000256" key="2">
    <source>
        <dbReference type="ARBA" id="ARBA00022801"/>
    </source>
</evidence>
<dbReference type="SUPFAM" id="SSF55909">
    <property type="entry name" value="Pentein"/>
    <property type="match status" value="1"/>
</dbReference>
<dbReference type="EC" id="3.5.3.6" evidence="3"/>
<organism evidence="5 6">
    <name type="scientific">Actinomadura macrotermitis</name>
    <dbReference type="NCBI Taxonomy" id="2585200"/>
    <lineage>
        <taxon>Bacteria</taxon>
        <taxon>Bacillati</taxon>
        <taxon>Actinomycetota</taxon>
        <taxon>Actinomycetes</taxon>
        <taxon>Streptosporangiales</taxon>
        <taxon>Thermomonosporaceae</taxon>
        <taxon>Actinomadura</taxon>
    </lineage>
</organism>
<gene>
    <name evidence="5" type="primary">arcA_2</name>
    <name evidence="3" type="synonym">arcA</name>
    <name evidence="5" type="ORF">ACRB68_66630</name>
</gene>
<dbReference type="Gene3D" id="1.10.3930.10">
    <property type="entry name" value="Arginine deiminase"/>
    <property type="match status" value="1"/>
</dbReference>
<keyword evidence="6" id="KW-1185">Reference proteome</keyword>
<evidence type="ECO:0000256" key="4">
    <source>
        <dbReference type="PIRSR" id="PIRSR006356-1"/>
    </source>
</evidence>
<dbReference type="UniPathway" id="UPA00254">
    <property type="reaction ID" value="UER00364"/>
</dbReference>
<comment type="caution">
    <text evidence="5">The sequence shown here is derived from an EMBL/GenBank/DDBJ whole genome shotgun (WGS) entry which is preliminary data.</text>
</comment>
<evidence type="ECO:0000256" key="1">
    <source>
        <dbReference type="ARBA" id="ARBA00010206"/>
    </source>
</evidence>
<evidence type="ECO:0000313" key="5">
    <source>
        <dbReference type="EMBL" id="MQY08554.1"/>
    </source>
</evidence>
<dbReference type="RefSeq" id="WP_153539682.1">
    <property type="nucleotide sequence ID" value="NZ_WEGH01000005.1"/>
</dbReference>
<proteinExistence type="inferred from homology"/>
<dbReference type="Proteomes" id="UP000487268">
    <property type="component" value="Unassembled WGS sequence"/>
</dbReference>
<name>A0A7K0C6Z3_9ACTN</name>
<feature type="active site" description="Amidino-cysteine intermediate" evidence="3 4">
    <location>
        <position position="404"/>
    </location>
</feature>
<comment type="pathway">
    <text evidence="3">Amino-acid degradation; L-arginine degradation via ADI pathway; carbamoyl phosphate from L-arginine: step 1/2.</text>
</comment>
<dbReference type="GO" id="GO:0019546">
    <property type="term" value="P:L-arginine deiminase pathway"/>
    <property type="evidence" value="ECO:0007669"/>
    <property type="project" value="TreeGrafter"/>
</dbReference>
<dbReference type="PANTHER" id="PTHR47271">
    <property type="entry name" value="ARGININE DEIMINASE"/>
    <property type="match status" value="1"/>
</dbReference>
<dbReference type="PIRSF" id="PIRSF006356">
    <property type="entry name" value="Arg_deiminase"/>
    <property type="match status" value="1"/>
</dbReference>
<sequence>MSFHVESEVGTLRRVLVHRPELSLKRLTPSNAADLLFDDVLWVQRAGEEHDEFRRVLAGRGVEVFLLEDLLRETIELPEARKHILDHVIDPRRYGPLAVDAVRNGFDAMDVRELAAYLIGGITKREMLERVSEPKSIASHTLGMDDFILTPLPNHLFTRDTSCWIYDGVSINPMRKKARERETVNYEAIYKWHPMFADGYGRPDDGGYNIWYQGTAMAPATIEGGDVLVIGNGAVLIGVSERTQPQAVEFLARSLFARGSVRRIVALRMPQRRAFMHLDTVMTMVDHGVFTKYAGMGMLPSFTVEPGDNEKELKLTDHPAEQMHKAIAAALGLDDIKVLTAVQDVFAAEREQWDDGSNVLAVEPGVVIAYERNTTTNNFLAKNGIEVITIRGSELGRGRGGPRCMSCPLERDA</sequence>
<keyword evidence="3" id="KW-0056">Arginine metabolism</keyword>
<dbReference type="EMBL" id="WEGH01000005">
    <property type="protein sequence ID" value="MQY08554.1"/>
    <property type="molecule type" value="Genomic_DNA"/>
</dbReference>
<evidence type="ECO:0000256" key="3">
    <source>
        <dbReference type="HAMAP-Rule" id="MF_00242"/>
    </source>
</evidence>
<reference evidence="5 6" key="1">
    <citation type="submission" date="2019-10" db="EMBL/GenBank/DDBJ databases">
        <title>Actinomadura rubteroloni sp. nov. and Actinomadura macrotermitis sp. nov., isolated from the gut of fungus growing-termite Macrotermes natalensis.</title>
        <authorList>
            <person name="Benndorf R."/>
            <person name="Martin K."/>
            <person name="Kuefner M."/>
            <person name="De Beer W."/>
            <person name="Kaster A.-K."/>
            <person name="Vollmers J."/>
            <person name="Poulsen M."/>
            <person name="Beemelmanns C."/>
        </authorList>
    </citation>
    <scope>NUCLEOTIDE SEQUENCE [LARGE SCALE GENOMIC DNA]</scope>
    <source>
        <strain evidence="5 6">RB68</strain>
    </source>
</reference>
<dbReference type="GO" id="GO:0016990">
    <property type="term" value="F:arginine deiminase activity"/>
    <property type="evidence" value="ECO:0007669"/>
    <property type="project" value="UniProtKB-UniRule"/>
</dbReference>
<dbReference type="GO" id="GO:0005737">
    <property type="term" value="C:cytoplasm"/>
    <property type="evidence" value="ECO:0007669"/>
    <property type="project" value="UniProtKB-SubCell"/>
</dbReference>
<keyword evidence="3" id="KW-0963">Cytoplasm</keyword>
<accession>A0A7K0C6Z3</accession>
<dbReference type="Pfam" id="PF02274">
    <property type="entry name" value="ADI"/>
    <property type="match status" value="1"/>
</dbReference>
<comment type="subcellular location">
    <subcellularLocation>
        <location evidence="3">Cytoplasm</location>
    </subcellularLocation>
</comment>
<evidence type="ECO:0000313" key="6">
    <source>
        <dbReference type="Proteomes" id="UP000487268"/>
    </source>
</evidence>
<dbReference type="InterPro" id="IPR003876">
    <property type="entry name" value="Arg_deiminase"/>
</dbReference>
<keyword evidence="2 3" id="KW-0378">Hydrolase</keyword>
<dbReference type="HAMAP" id="MF_00242">
    <property type="entry name" value="Arg_deiminase"/>
    <property type="match status" value="1"/>
</dbReference>
<dbReference type="OrthoDB" id="9807502at2"/>
<comment type="similarity">
    <text evidence="1 3">Belongs to the arginine deiminase family.</text>
</comment>